<feature type="coiled-coil region" evidence="1">
    <location>
        <begin position="134"/>
        <end position="196"/>
    </location>
</feature>
<dbReference type="AlphaFoldDB" id="A0A511QID7"/>
<sequence length="272" mass="29941">MGTKTDGILSQAIANMQASEKVIAQFSGLPRNAVTIQQSMETTVNHLVPQIQSMQADALSFVDSIDDEINNQLAILDTETDVELQSFVDHVQQEAKSTQVAVDDCLEQVRQANKTIAENSQALQTITVDLKATIAGLQSNLDGEQRELDALNKQKYYLIGLGIFGIPGLIALAVLISNAQDKVHHLESQVRATQNQINQQESFLLQTQYFTQDLSDVMDKVGKVANSISFIVGDIDNIASDIQHGDITNRDQIRLYFMAANQELKTLIHDAS</sequence>
<protein>
    <submittedName>
        <fullName evidence="3">Uncharacterized protein</fullName>
    </submittedName>
</protein>
<keyword evidence="4" id="KW-1185">Reference proteome</keyword>
<dbReference type="RefSeq" id="WP_039983191.1">
    <property type="nucleotide sequence ID" value="NZ_BAOJ01000170.1"/>
</dbReference>
<reference evidence="3 4" key="1">
    <citation type="submission" date="2019-07" db="EMBL/GenBank/DDBJ databases">
        <title>Whole genome shotgun sequence of Vibrio sagamiensis NBRC 104589.</title>
        <authorList>
            <person name="Hosoyama A."/>
            <person name="Uohara A."/>
            <person name="Ohji S."/>
            <person name="Ichikawa N."/>
        </authorList>
    </citation>
    <scope>NUCLEOTIDE SEQUENCE [LARGE SCALE GENOMIC DNA]</scope>
    <source>
        <strain evidence="3 4">NBRC 104589</strain>
    </source>
</reference>
<evidence type="ECO:0000256" key="1">
    <source>
        <dbReference type="SAM" id="Coils"/>
    </source>
</evidence>
<keyword evidence="2" id="KW-1133">Transmembrane helix</keyword>
<dbReference type="Proteomes" id="UP000321922">
    <property type="component" value="Unassembled WGS sequence"/>
</dbReference>
<evidence type="ECO:0000313" key="4">
    <source>
        <dbReference type="Proteomes" id="UP000321922"/>
    </source>
</evidence>
<feature type="transmembrane region" description="Helical" evidence="2">
    <location>
        <begin position="156"/>
        <end position="176"/>
    </location>
</feature>
<dbReference type="OrthoDB" id="6636514at2"/>
<dbReference type="EMBL" id="BJXJ01000039">
    <property type="protein sequence ID" value="GEM77075.1"/>
    <property type="molecule type" value="Genomic_DNA"/>
</dbReference>
<keyword evidence="2" id="KW-0812">Transmembrane</keyword>
<accession>A0A511QID7</accession>
<gene>
    <name evidence="3" type="ORF">VSA01S_31870</name>
</gene>
<comment type="caution">
    <text evidence="3">The sequence shown here is derived from an EMBL/GenBank/DDBJ whole genome shotgun (WGS) entry which is preliminary data.</text>
</comment>
<dbReference type="Gene3D" id="1.20.1170.10">
    <property type="match status" value="1"/>
</dbReference>
<evidence type="ECO:0000256" key="2">
    <source>
        <dbReference type="SAM" id="Phobius"/>
    </source>
</evidence>
<keyword evidence="2" id="KW-0472">Membrane</keyword>
<name>A0A511QID7_9VIBR</name>
<proteinExistence type="predicted"/>
<dbReference type="SUPFAM" id="SSF58100">
    <property type="entry name" value="Bacterial hemolysins"/>
    <property type="match status" value="1"/>
</dbReference>
<keyword evidence="1" id="KW-0175">Coiled coil</keyword>
<organism evidence="3 4">
    <name type="scientific">Vibrio sagamiensis NBRC 104589</name>
    <dbReference type="NCBI Taxonomy" id="1219064"/>
    <lineage>
        <taxon>Bacteria</taxon>
        <taxon>Pseudomonadati</taxon>
        <taxon>Pseudomonadota</taxon>
        <taxon>Gammaproteobacteria</taxon>
        <taxon>Vibrionales</taxon>
        <taxon>Vibrionaceae</taxon>
        <taxon>Vibrio</taxon>
    </lineage>
</organism>
<evidence type="ECO:0000313" key="3">
    <source>
        <dbReference type="EMBL" id="GEM77075.1"/>
    </source>
</evidence>